<evidence type="ECO:0000256" key="1">
    <source>
        <dbReference type="SAM" id="Phobius"/>
    </source>
</evidence>
<feature type="transmembrane region" description="Helical" evidence="1">
    <location>
        <begin position="12"/>
        <end position="31"/>
    </location>
</feature>
<proteinExistence type="predicted"/>
<feature type="transmembrane region" description="Helical" evidence="1">
    <location>
        <begin position="190"/>
        <end position="214"/>
    </location>
</feature>
<organism evidence="2 3">
    <name type="scientific">Exilibacterium tricleocarpae</name>
    <dbReference type="NCBI Taxonomy" id="2591008"/>
    <lineage>
        <taxon>Bacteria</taxon>
        <taxon>Pseudomonadati</taxon>
        <taxon>Pseudomonadota</taxon>
        <taxon>Gammaproteobacteria</taxon>
        <taxon>Cellvibrionales</taxon>
        <taxon>Cellvibrionaceae</taxon>
        <taxon>Exilibacterium</taxon>
    </lineage>
</organism>
<dbReference type="AlphaFoldDB" id="A0A545TUZ5"/>
<dbReference type="OrthoDB" id="7067750at2"/>
<dbReference type="RefSeq" id="WP_142904090.1">
    <property type="nucleotide sequence ID" value="NZ_ML660091.1"/>
</dbReference>
<reference evidence="2 3" key="1">
    <citation type="submission" date="2019-06" db="EMBL/GenBank/DDBJ databases">
        <title>Whole genome sequence for Cellvibrionaceae sp. R142.</title>
        <authorList>
            <person name="Wang G."/>
        </authorList>
    </citation>
    <scope>NUCLEOTIDE SEQUENCE [LARGE SCALE GENOMIC DNA]</scope>
    <source>
        <strain evidence="2 3">R142</strain>
    </source>
</reference>
<dbReference type="Proteomes" id="UP000319732">
    <property type="component" value="Unassembled WGS sequence"/>
</dbReference>
<feature type="transmembrane region" description="Helical" evidence="1">
    <location>
        <begin position="148"/>
        <end position="169"/>
    </location>
</feature>
<evidence type="ECO:0000313" key="2">
    <source>
        <dbReference type="EMBL" id="TQV81038.1"/>
    </source>
</evidence>
<gene>
    <name evidence="2" type="ORF">FKG94_10100</name>
</gene>
<feature type="transmembrane region" description="Helical" evidence="1">
    <location>
        <begin position="94"/>
        <end position="118"/>
    </location>
</feature>
<protein>
    <submittedName>
        <fullName evidence="2">Uncharacterized protein</fullName>
    </submittedName>
</protein>
<evidence type="ECO:0000313" key="3">
    <source>
        <dbReference type="Proteomes" id="UP000319732"/>
    </source>
</evidence>
<keyword evidence="3" id="KW-1185">Reference proteome</keyword>
<dbReference type="EMBL" id="VHSG01000009">
    <property type="protein sequence ID" value="TQV81038.1"/>
    <property type="molecule type" value="Genomic_DNA"/>
</dbReference>
<comment type="caution">
    <text evidence="2">The sequence shown here is derived from an EMBL/GenBank/DDBJ whole genome shotgun (WGS) entry which is preliminary data.</text>
</comment>
<feature type="transmembrane region" description="Helical" evidence="1">
    <location>
        <begin position="234"/>
        <end position="254"/>
    </location>
</feature>
<keyword evidence="1" id="KW-0472">Membrane</keyword>
<accession>A0A545TUZ5</accession>
<feature type="transmembrane region" description="Helical" evidence="1">
    <location>
        <begin position="274"/>
        <end position="296"/>
    </location>
</feature>
<keyword evidence="1" id="KW-1133">Transmembrane helix</keyword>
<name>A0A545TUZ5_9GAMM</name>
<sequence>MEQATNNNELRRTFIAMLFALVVATLAQRFADILFLVTKGWSIPIFSPDIFLNLIKNDWLLAAPFTHASLGLILVSASWVGWSKSKAAGHQNSITSLLSIPFFLLLIEVMLVTIYFGIAVSIEVNIKDYSSQGIDSDFVFQASALPEAMQLVAVFSIFLVWDILADVISSPLGAREHPHLITITAKQKSIGFLTGTLTYGFSSILCLILCYVVFWLYPVDATPRHAVYGDLSLIAVIGIFHSTKCLEAYIIRLFPWEGTRSNSPREIPLTSGQISKIITSVSLYVFFITLLCITATPCP</sequence>
<feature type="transmembrane region" description="Helical" evidence="1">
    <location>
        <begin position="59"/>
        <end position="82"/>
    </location>
</feature>
<keyword evidence="1" id="KW-0812">Transmembrane</keyword>